<keyword evidence="2" id="KW-0812">Transmembrane</keyword>
<gene>
    <name evidence="3" type="ORF">RJ640_014466</name>
</gene>
<dbReference type="AlphaFoldDB" id="A0AA88UVP3"/>
<sequence>MTLSLVNSMLQRLAPRLPLLVYAAAWTTLLTVTVAAASFWPELAFVSAVSPNSLFSRGCPVEGGSWVRVPVDVPAEVFCLPSSLFGRSKMDLLVPPVFAAVVVASSAFLVRALGLWEITGEVVIFDLMGSDNNDRVLQYCIFLSKLNSQKRHTGREGQRNYIKMLRGRLRALKLSAKALTDFIEQRSSFKTSIRAVWLSSRMLFFASFAASKFLAAIMTWAFRRAKVLAVSRPIPLAPPALHIKSSRKGGNVDPDSNRGGIISKTSFVV</sequence>
<accession>A0AA88UVP3</accession>
<keyword evidence="2" id="KW-1133">Transmembrane helix</keyword>
<feature type="transmembrane region" description="Helical" evidence="2">
    <location>
        <begin position="20"/>
        <end position="40"/>
    </location>
</feature>
<comment type="caution">
    <text evidence="3">The sequence shown here is derived from an EMBL/GenBank/DDBJ whole genome shotgun (WGS) entry which is preliminary data.</text>
</comment>
<protein>
    <recommendedName>
        <fullName evidence="5">Transmembrane protein</fullName>
    </recommendedName>
</protein>
<evidence type="ECO:0008006" key="5">
    <source>
        <dbReference type="Google" id="ProtNLM"/>
    </source>
</evidence>
<dbReference type="PANTHER" id="PTHR34658:SF2">
    <property type="entry name" value="OS01G0151800 PROTEIN"/>
    <property type="match status" value="1"/>
</dbReference>
<dbReference type="EMBL" id="JAVXUO010000537">
    <property type="protein sequence ID" value="KAK2991322.1"/>
    <property type="molecule type" value="Genomic_DNA"/>
</dbReference>
<dbReference type="PANTHER" id="PTHR34658">
    <property type="entry name" value="OS01G0151800 PROTEIN"/>
    <property type="match status" value="1"/>
</dbReference>
<keyword evidence="4" id="KW-1185">Reference proteome</keyword>
<proteinExistence type="predicted"/>
<feature type="transmembrane region" description="Helical" evidence="2">
    <location>
        <begin position="202"/>
        <end position="222"/>
    </location>
</feature>
<evidence type="ECO:0000256" key="1">
    <source>
        <dbReference type="SAM" id="MobiDB-lite"/>
    </source>
</evidence>
<evidence type="ECO:0000313" key="3">
    <source>
        <dbReference type="EMBL" id="KAK2991322.1"/>
    </source>
</evidence>
<name>A0AA88UVP3_9ASTE</name>
<feature type="transmembrane region" description="Helical" evidence="2">
    <location>
        <begin position="92"/>
        <end position="113"/>
    </location>
</feature>
<organism evidence="3 4">
    <name type="scientific">Escallonia rubra</name>
    <dbReference type="NCBI Taxonomy" id="112253"/>
    <lineage>
        <taxon>Eukaryota</taxon>
        <taxon>Viridiplantae</taxon>
        <taxon>Streptophyta</taxon>
        <taxon>Embryophyta</taxon>
        <taxon>Tracheophyta</taxon>
        <taxon>Spermatophyta</taxon>
        <taxon>Magnoliopsida</taxon>
        <taxon>eudicotyledons</taxon>
        <taxon>Gunneridae</taxon>
        <taxon>Pentapetalae</taxon>
        <taxon>asterids</taxon>
        <taxon>campanulids</taxon>
        <taxon>Escalloniales</taxon>
        <taxon>Escalloniaceae</taxon>
        <taxon>Escallonia</taxon>
    </lineage>
</organism>
<evidence type="ECO:0000256" key="2">
    <source>
        <dbReference type="SAM" id="Phobius"/>
    </source>
</evidence>
<feature type="region of interest" description="Disordered" evidence="1">
    <location>
        <begin position="245"/>
        <end position="269"/>
    </location>
</feature>
<evidence type="ECO:0000313" key="4">
    <source>
        <dbReference type="Proteomes" id="UP001187471"/>
    </source>
</evidence>
<keyword evidence="2" id="KW-0472">Membrane</keyword>
<dbReference type="Proteomes" id="UP001187471">
    <property type="component" value="Unassembled WGS sequence"/>
</dbReference>
<reference evidence="3" key="1">
    <citation type="submission" date="2022-12" db="EMBL/GenBank/DDBJ databases">
        <title>Draft genome assemblies for two species of Escallonia (Escalloniales).</title>
        <authorList>
            <person name="Chanderbali A."/>
            <person name="Dervinis C."/>
            <person name="Anghel I."/>
            <person name="Soltis D."/>
            <person name="Soltis P."/>
            <person name="Zapata F."/>
        </authorList>
    </citation>
    <scope>NUCLEOTIDE SEQUENCE</scope>
    <source>
        <strain evidence="3">UCBG92.1500</strain>
        <tissue evidence="3">Leaf</tissue>
    </source>
</reference>